<evidence type="ECO:0000313" key="1">
    <source>
        <dbReference type="EMBL" id="GFR00656.1"/>
    </source>
</evidence>
<dbReference type="AlphaFoldDB" id="A0A8X6L7J9"/>
<reference evidence="1" key="1">
    <citation type="submission" date="2020-07" db="EMBL/GenBank/DDBJ databases">
        <title>Multicomponent nature underlies the extraordinary mechanical properties of spider dragline silk.</title>
        <authorList>
            <person name="Kono N."/>
            <person name="Nakamura H."/>
            <person name="Mori M."/>
            <person name="Yoshida Y."/>
            <person name="Ohtoshi R."/>
            <person name="Malay A.D."/>
            <person name="Moran D.A.P."/>
            <person name="Tomita M."/>
            <person name="Numata K."/>
            <person name="Arakawa K."/>
        </authorList>
    </citation>
    <scope>NUCLEOTIDE SEQUENCE</scope>
</reference>
<protein>
    <submittedName>
        <fullName evidence="1">Uncharacterized protein</fullName>
    </submittedName>
</protein>
<evidence type="ECO:0000313" key="2">
    <source>
        <dbReference type="Proteomes" id="UP000887116"/>
    </source>
</evidence>
<accession>A0A8X6L7J9</accession>
<keyword evidence="2" id="KW-1185">Reference proteome</keyword>
<proteinExistence type="predicted"/>
<organism evidence="1 2">
    <name type="scientific">Trichonephila clavata</name>
    <name type="common">Joro spider</name>
    <name type="synonym">Nephila clavata</name>
    <dbReference type="NCBI Taxonomy" id="2740835"/>
    <lineage>
        <taxon>Eukaryota</taxon>
        <taxon>Metazoa</taxon>
        <taxon>Ecdysozoa</taxon>
        <taxon>Arthropoda</taxon>
        <taxon>Chelicerata</taxon>
        <taxon>Arachnida</taxon>
        <taxon>Araneae</taxon>
        <taxon>Araneomorphae</taxon>
        <taxon>Entelegynae</taxon>
        <taxon>Araneoidea</taxon>
        <taxon>Nephilidae</taxon>
        <taxon>Trichonephila</taxon>
    </lineage>
</organism>
<comment type="caution">
    <text evidence="1">The sequence shown here is derived from an EMBL/GenBank/DDBJ whole genome shotgun (WGS) entry which is preliminary data.</text>
</comment>
<sequence>MRNIEKQDAAVSFISLQGGFGVVDNNAEIINRFSLRAAFTSKSELSCRRKCKLREFVFLPWRNHLNIFVVTMYLLYSLKLTLYSEDRDLNMFVDTAAENIQIILFTGQKLEHESSFTVK</sequence>
<dbReference type="EMBL" id="BMAO01035024">
    <property type="protein sequence ID" value="GFR00656.1"/>
    <property type="molecule type" value="Genomic_DNA"/>
</dbReference>
<gene>
    <name evidence="1" type="ORF">TNCT_214071</name>
</gene>
<name>A0A8X6L7J9_TRICU</name>
<dbReference type="Proteomes" id="UP000887116">
    <property type="component" value="Unassembled WGS sequence"/>
</dbReference>